<accession>A0A9P1M6P1</accession>
<dbReference type="InterPro" id="IPR052635">
    <property type="entry name" value="Sec_Metab_Biosynth_Reg"/>
</dbReference>
<dbReference type="PANTHER" id="PTHR39607:SF2">
    <property type="entry name" value="BZIP DOMAIN-CONTAINING PROTEIN"/>
    <property type="match status" value="1"/>
</dbReference>
<dbReference type="PANTHER" id="PTHR39607">
    <property type="entry name" value="XANTHOCILLIN BIOSYNTHESIS CLUSTER TRANSCRIPTION FACTOR XANC-RELATED"/>
    <property type="match status" value="1"/>
</dbReference>
<feature type="compositionally biased region" description="Basic and acidic residues" evidence="1">
    <location>
        <begin position="172"/>
        <end position="187"/>
    </location>
</feature>
<comment type="caution">
    <text evidence="2">The sequence shown here is derived from an EMBL/GenBank/DDBJ whole genome shotgun (WGS) entry which is preliminary data.</text>
</comment>
<dbReference type="Proteomes" id="UP000838763">
    <property type="component" value="Unassembled WGS sequence"/>
</dbReference>
<feature type="compositionally biased region" description="Polar residues" evidence="1">
    <location>
        <begin position="48"/>
        <end position="73"/>
    </location>
</feature>
<feature type="region of interest" description="Disordered" evidence="1">
    <location>
        <begin position="172"/>
        <end position="209"/>
    </location>
</feature>
<evidence type="ECO:0000313" key="3">
    <source>
        <dbReference type="Proteomes" id="UP000838763"/>
    </source>
</evidence>
<feature type="region of interest" description="Disordered" evidence="1">
    <location>
        <begin position="223"/>
        <end position="318"/>
    </location>
</feature>
<sequence length="318" mass="34982">MSRSASTEPPPNQSPIPSILVRSASPRGPEQSLTSSLAHNPHLPETPPSSTLQVPKRSSQKRTYSEANLSTAENVPRKIMAPRSSKKEGESSSKKLSASSSVSKAKSKSKPTTDDWTEVTEPEERRRIQNKLAQRKFRTYQVPSATPITDPFHPRASPRQSAYTHLVSIIGEKNRESKERAERDARNQQHAGSCYQVPAPSDVTSEHEVSGLPWGTFSMRHVVSRGHEAESRRSSGRDDYLREDGRYQPTPFAENMPYSAGAPSYQQHGGSFGGSSTGRTATTRQTRSYSMTTVPQVSQPTSSNTLHLHSKVGNDKST</sequence>
<evidence type="ECO:0000256" key="1">
    <source>
        <dbReference type="SAM" id="MobiDB-lite"/>
    </source>
</evidence>
<protein>
    <recommendedName>
        <fullName evidence="4">BZIP domain-containing protein</fullName>
    </recommendedName>
</protein>
<feature type="compositionally biased region" description="Low complexity" evidence="1">
    <location>
        <begin position="94"/>
        <end position="104"/>
    </location>
</feature>
<dbReference type="EMBL" id="CALLCH030000001">
    <property type="protein sequence ID" value="CAI4210488.1"/>
    <property type="molecule type" value="Genomic_DNA"/>
</dbReference>
<evidence type="ECO:0000313" key="2">
    <source>
        <dbReference type="EMBL" id="CAI4210488.1"/>
    </source>
</evidence>
<proteinExistence type="predicted"/>
<reference evidence="2" key="1">
    <citation type="submission" date="2022-11" db="EMBL/GenBank/DDBJ databases">
        <authorList>
            <person name="Scott C."/>
            <person name="Bruce N."/>
        </authorList>
    </citation>
    <scope>NUCLEOTIDE SEQUENCE</scope>
</reference>
<feature type="compositionally biased region" description="Low complexity" evidence="1">
    <location>
        <begin position="277"/>
        <end position="288"/>
    </location>
</feature>
<keyword evidence="3" id="KW-1185">Reference proteome</keyword>
<feature type="region of interest" description="Disordered" evidence="1">
    <location>
        <begin position="1"/>
        <end position="160"/>
    </location>
</feature>
<dbReference type="AlphaFoldDB" id="A0A9P1M6P1"/>
<organism evidence="2 3">
    <name type="scientific">Parascedosporium putredinis</name>
    <dbReference type="NCBI Taxonomy" id="1442378"/>
    <lineage>
        <taxon>Eukaryota</taxon>
        <taxon>Fungi</taxon>
        <taxon>Dikarya</taxon>
        <taxon>Ascomycota</taxon>
        <taxon>Pezizomycotina</taxon>
        <taxon>Sordariomycetes</taxon>
        <taxon>Hypocreomycetidae</taxon>
        <taxon>Microascales</taxon>
        <taxon>Microascaceae</taxon>
        <taxon>Parascedosporium</taxon>
    </lineage>
</organism>
<feature type="compositionally biased region" description="Basic and acidic residues" evidence="1">
    <location>
        <begin position="225"/>
        <end position="246"/>
    </location>
</feature>
<dbReference type="OrthoDB" id="5387389at2759"/>
<gene>
    <name evidence="2" type="ORF">PPNO1_LOCUS289</name>
</gene>
<feature type="compositionally biased region" description="Polar residues" evidence="1">
    <location>
        <begin position="289"/>
        <end position="307"/>
    </location>
</feature>
<name>A0A9P1M6P1_9PEZI</name>
<evidence type="ECO:0008006" key="4">
    <source>
        <dbReference type="Google" id="ProtNLM"/>
    </source>
</evidence>